<protein>
    <submittedName>
        <fullName evidence="1">Uncharacterized protein</fullName>
    </submittedName>
</protein>
<accession>A0A438FNP3</accession>
<dbReference type="Proteomes" id="UP000288805">
    <property type="component" value="Unassembled WGS sequence"/>
</dbReference>
<dbReference type="AlphaFoldDB" id="A0A438FNP3"/>
<evidence type="ECO:0000313" key="1">
    <source>
        <dbReference type="EMBL" id="RVW61574.1"/>
    </source>
</evidence>
<organism evidence="1 2">
    <name type="scientific">Vitis vinifera</name>
    <name type="common">Grape</name>
    <dbReference type="NCBI Taxonomy" id="29760"/>
    <lineage>
        <taxon>Eukaryota</taxon>
        <taxon>Viridiplantae</taxon>
        <taxon>Streptophyta</taxon>
        <taxon>Embryophyta</taxon>
        <taxon>Tracheophyta</taxon>
        <taxon>Spermatophyta</taxon>
        <taxon>Magnoliopsida</taxon>
        <taxon>eudicotyledons</taxon>
        <taxon>Gunneridae</taxon>
        <taxon>Pentapetalae</taxon>
        <taxon>rosids</taxon>
        <taxon>Vitales</taxon>
        <taxon>Vitaceae</taxon>
        <taxon>Viteae</taxon>
        <taxon>Vitis</taxon>
    </lineage>
</organism>
<evidence type="ECO:0000313" key="2">
    <source>
        <dbReference type="Proteomes" id="UP000288805"/>
    </source>
</evidence>
<dbReference type="EMBL" id="QGNW01000828">
    <property type="protein sequence ID" value="RVW61574.1"/>
    <property type="molecule type" value="Genomic_DNA"/>
</dbReference>
<comment type="caution">
    <text evidence="1">The sequence shown here is derived from an EMBL/GenBank/DDBJ whole genome shotgun (WGS) entry which is preliminary data.</text>
</comment>
<reference evidence="1 2" key="1">
    <citation type="journal article" date="2018" name="PLoS Genet.">
        <title>Population sequencing reveals clonal diversity and ancestral inbreeding in the grapevine cultivar Chardonnay.</title>
        <authorList>
            <person name="Roach M.J."/>
            <person name="Johnson D.L."/>
            <person name="Bohlmann J."/>
            <person name="van Vuuren H.J."/>
            <person name="Jones S.J."/>
            <person name="Pretorius I.S."/>
            <person name="Schmidt S.A."/>
            <person name="Borneman A.R."/>
        </authorList>
    </citation>
    <scope>NUCLEOTIDE SEQUENCE [LARGE SCALE GENOMIC DNA]</scope>
    <source>
        <strain evidence="2">cv. Chardonnay</strain>
        <tissue evidence="1">Leaf</tissue>
    </source>
</reference>
<sequence>MMTTMNVGPLTNEKNVEGRQTPLHLLTHSQLRFPSFLRNKKVDKMALNNQNLTAIDVISSTEDLFGGKSQAFVVAEDHEQRQGQERRNKGLDVSFLKKASDSHVLVAALVATYPSLQIPWPWCSHKQLQVIALLIKVDVLAHKVGCGSNGGSILDWLVHSVVPAKDVRTGCPDAPSDGFVSHTWLSPPYGRLSETMVMGRGSWLVVVIACKTCYTLVNDPDNLIRIARVGYPDVLWSGCIYGIRPDACAL</sequence>
<name>A0A438FNP3_VITVI</name>
<gene>
    <name evidence="1" type="ORF">CK203_065306</name>
</gene>
<proteinExistence type="predicted"/>